<reference evidence="2" key="1">
    <citation type="submission" date="2021-04" db="EMBL/GenBank/DDBJ databases">
        <authorList>
            <consortium name="Molecular Ecology Group"/>
        </authorList>
    </citation>
    <scope>NUCLEOTIDE SEQUENCE</scope>
</reference>
<feature type="transmembrane region" description="Helical" evidence="1">
    <location>
        <begin position="99"/>
        <end position="119"/>
    </location>
</feature>
<keyword evidence="1" id="KW-1133">Transmembrane helix</keyword>
<dbReference type="GO" id="GO:0016020">
    <property type="term" value="C:membrane"/>
    <property type="evidence" value="ECO:0007669"/>
    <property type="project" value="TreeGrafter"/>
</dbReference>
<dbReference type="Proteomes" id="UP000678393">
    <property type="component" value="Unassembled WGS sequence"/>
</dbReference>
<dbReference type="PANTHER" id="PTHR32251">
    <property type="entry name" value="3-OXO-5-ALPHA-STEROID 4-DEHYDROGENASE"/>
    <property type="match status" value="1"/>
</dbReference>
<evidence type="ECO:0000256" key="1">
    <source>
        <dbReference type="SAM" id="Phobius"/>
    </source>
</evidence>
<dbReference type="EMBL" id="CAJHNH020008492">
    <property type="protein sequence ID" value="CAG5136123.1"/>
    <property type="molecule type" value="Genomic_DNA"/>
</dbReference>
<dbReference type="AlphaFoldDB" id="A0A8S4A2N7"/>
<organism evidence="2 3">
    <name type="scientific">Candidula unifasciata</name>
    <dbReference type="NCBI Taxonomy" id="100452"/>
    <lineage>
        <taxon>Eukaryota</taxon>
        <taxon>Metazoa</taxon>
        <taxon>Spiralia</taxon>
        <taxon>Lophotrochozoa</taxon>
        <taxon>Mollusca</taxon>
        <taxon>Gastropoda</taxon>
        <taxon>Heterobranchia</taxon>
        <taxon>Euthyneura</taxon>
        <taxon>Panpulmonata</taxon>
        <taxon>Eupulmonata</taxon>
        <taxon>Stylommatophora</taxon>
        <taxon>Helicina</taxon>
        <taxon>Helicoidea</taxon>
        <taxon>Geomitridae</taxon>
        <taxon>Candidula</taxon>
    </lineage>
</organism>
<accession>A0A8S4A2N7</accession>
<name>A0A8S4A2N7_9EUPU</name>
<dbReference type="PANTHER" id="PTHR32251:SF17">
    <property type="entry name" value="STEROID 5-ALPHA REDUCTASE C-TERMINAL DOMAIN-CONTAINING PROTEIN"/>
    <property type="match status" value="1"/>
</dbReference>
<proteinExistence type="predicted"/>
<dbReference type="Pfam" id="PF06966">
    <property type="entry name" value="DUF1295"/>
    <property type="match status" value="1"/>
</dbReference>
<keyword evidence="1" id="KW-0812">Transmembrane</keyword>
<protein>
    <submittedName>
        <fullName evidence="2">Uncharacterized protein</fullName>
    </submittedName>
</protein>
<keyword evidence="3" id="KW-1185">Reference proteome</keyword>
<dbReference type="InterPro" id="IPR010721">
    <property type="entry name" value="UstE-like"/>
</dbReference>
<evidence type="ECO:0000313" key="3">
    <source>
        <dbReference type="Proteomes" id="UP000678393"/>
    </source>
</evidence>
<comment type="caution">
    <text evidence="2">The sequence shown here is derived from an EMBL/GenBank/DDBJ whole genome shotgun (WGS) entry which is preliminary data.</text>
</comment>
<keyword evidence="1" id="KW-0472">Membrane</keyword>
<gene>
    <name evidence="2" type="ORF">CUNI_LOCUS21681</name>
</gene>
<dbReference type="OrthoDB" id="67965at2759"/>
<evidence type="ECO:0000313" key="2">
    <source>
        <dbReference type="EMBL" id="CAG5136123.1"/>
    </source>
</evidence>
<sequence>MGNSLVKAAALDFGIQWVCWAFAAALQTEKFYDLAGSGTFVILTLVTLNENVTAHIRQKVNSGMVVTYALRLGIYLFSRILKDGGDRRFNVVRTKPGLFWVYWTIQGVWILSTLLPTLIVNTKKDNSRLQTRDYIGWSLWGLGFLMEMVADFQKSQFRSDPQNAVSTLIMDLISPICNKNRPFLLAPFIPQWWSFIPQWWSFIPQWWSFIPQWWSFIPQWWSFIPQW</sequence>